<name>A0ABS6D8U2_9FIRM</name>
<organism evidence="15 16">
    <name type="scientific">Faecalicatena faecalis</name>
    <dbReference type="NCBI Taxonomy" id="2726362"/>
    <lineage>
        <taxon>Bacteria</taxon>
        <taxon>Bacillati</taxon>
        <taxon>Bacillota</taxon>
        <taxon>Clostridia</taxon>
        <taxon>Lachnospirales</taxon>
        <taxon>Lachnospiraceae</taxon>
        <taxon>Faecalicatena</taxon>
    </lineage>
</organism>
<dbReference type="Proteomes" id="UP000723714">
    <property type="component" value="Unassembled WGS sequence"/>
</dbReference>
<evidence type="ECO:0000256" key="7">
    <source>
        <dbReference type="ARBA" id="ARBA00022777"/>
    </source>
</evidence>
<dbReference type="PANTHER" id="PTHR34220">
    <property type="entry name" value="SENSOR HISTIDINE KINASE YPDA"/>
    <property type="match status" value="1"/>
</dbReference>
<keyword evidence="16" id="KW-1185">Reference proteome</keyword>
<comment type="subcellular location">
    <subcellularLocation>
        <location evidence="1">Cell membrane</location>
        <topology evidence="1">Multi-pass membrane protein</topology>
    </subcellularLocation>
</comment>
<keyword evidence="5 13" id="KW-0812">Transmembrane</keyword>
<evidence type="ECO:0000313" key="16">
    <source>
        <dbReference type="Proteomes" id="UP000723714"/>
    </source>
</evidence>
<dbReference type="Pfam" id="PF00672">
    <property type="entry name" value="HAMP"/>
    <property type="match status" value="1"/>
</dbReference>
<dbReference type="InterPro" id="IPR003594">
    <property type="entry name" value="HATPase_dom"/>
</dbReference>
<accession>A0ABS6D8U2</accession>
<dbReference type="RefSeq" id="WP_216244577.1">
    <property type="nucleotide sequence ID" value="NZ_JABACJ020000026.1"/>
</dbReference>
<dbReference type="EMBL" id="JABACJ020000026">
    <property type="protein sequence ID" value="MBU3878028.1"/>
    <property type="molecule type" value="Genomic_DNA"/>
</dbReference>
<evidence type="ECO:0000256" key="4">
    <source>
        <dbReference type="ARBA" id="ARBA00022679"/>
    </source>
</evidence>
<keyword evidence="9 13" id="KW-1133">Transmembrane helix</keyword>
<evidence type="ECO:0000256" key="8">
    <source>
        <dbReference type="ARBA" id="ARBA00022840"/>
    </source>
</evidence>
<keyword evidence="7 15" id="KW-0418">Kinase</keyword>
<evidence type="ECO:0000256" key="12">
    <source>
        <dbReference type="SAM" id="MobiDB-lite"/>
    </source>
</evidence>
<reference evidence="15 16" key="1">
    <citation type="submission" date="2021-06" db="EMBL/GenBank/DDBJ databases">
        <title>Faecalicatena sp. nov. isolated from porcine feces.</title>
        <authorList>
            <person name="Oh B.S."/>
            <person name="Lee J.H."/>
        </authorList>
    </citation>
    <scope>NUCLEOTIDE SEQUENCE [LARGE SCALE GENOMIC DNA]</scope>
    <source>
        <strain evidence="15 16">AGMB00832</strain>
    </source>
</reference>
<sequence>MLTLCPGETADVPCPAPVHGSTSSKLGSSSGKSVDGGPLAKSSGGIGEREEEGMIVREVFRGIGIHDIMMERKGGGWRMPKKSPKQLFHKLFYRYTVLIVCIVLALAVYFISAMRNRILETNRHYMDMMTEEAASYVDECSQTAGHIQAELYQSSGILNDLLTYFQYEPEEYQKYRLDTFIASSSAAYEGFNNFMEKVMENNSDIRSIEIIAYDKSEVTTCYPDGKTYIRQNAKLRMAEVERRDLARDGTFSFVKEIRDPDTLTGAGCMIVNFKADQFRKIQEYYSIAGLLVCSQNHMVIFQSDNELDANAFFQTQEGEIARDTSQYYVQKSDIGDYSIYGMADKKKAAQVPFTTILAVLGVGLGVILLGEWCVRIYLLHLTGRLNHIIDGMQRVTTGDLSTRLAADENGDELDVISTQFNEMCQELDRYIQKSYLAEIEQKNAEMEALQSQINPHFLYNTLEAIRMKAICNGDRDVGKMLYSMSVIFRSQLKDSDIITLIQEMHYCKKYLELFEYRYQGKFTSKVECPEELMNYPVMKFILQPIVENYFVHGIRSEQEGNTIHIWAKRIEDALFVHIEDNGKGMTEEEIEAKNAELEAAEHHKKSVGISNVNTRIRAVYGDGYGVILKSREGGGLHVIVKIGIDKKDEVREICHEESDVSRG</sequence>
<protein>
    <submittedName>
        <fullName evidence="15">Sensor histidine kinase</fullName>
    </submittedName>
</protein>
<dbReference type="SMART" id="SM00304">
    <property type="entry name" value="HAMP"/>
    <property type="match status" value="1"/>
</dbReference>
<dbReference type="Pfam" id="PF02518">
    <property type="entry name" value="HATPase_c"/>
    <property type="match status" value="1"/>
</dbReference>
<evidence type="ECO:0000313" key="15">
    <source>
        <dbReference type="EMBL" id="MBU3878028.1"/>
    </source>
</evidence>
<keyword evidence="4" id="KW-0808">Transferase</keyword>
<keyword evidence="2" id="KW-1003">Cell membrane</keyword>
<evidence type="ECO:0000259" key="14">
    <source>
        <dbReference type="PROSITE" id="PS50885"/>
    </source>
</evidence>
<dbReference type="CDD" id="cd06225">
    <property type="entry name" value="HAMP"/>
    <property type="match status" value="1"/>
</dbReference>
<keyword evidence="6" id="KW-0547">Nucleotide-binding</keyword>
<gene>
    <name evidence="15" type="ORF">HGO97_019685</name>
</gene>
<evidence type="ECO:0000256" key="3">
    <source>
        <dbReference type="ARBA" id="ARBA00022553"/>
    </source>
</evidence>
<evidence type="ECO:0000256" key="9">
    <source>
        <dbReference type="ARBA" id="ARBA00022989"/>
    </source>
</evidence>
<dbReference type="PANTHER" id="PTHR34220:SF11">
    <property type="entry name" value="SENSOR PROTEIN KINASE HPTS"/>
    <property type="match status" value="1"/>
</dbReference>
<dbReference type="InterPro" id="IPR050640">
    <property type="entry name" value="Bact_2-comp_sensor_kinase"/>
</dbReference>
<feature type="transmembrane region" description="Helical" evidence="13">
    <location>
        <begin position="91"/>
        <end position="111"/>
    </location>
</feature>
<evidence type="ECO:0000256" key="10">
    <source>
        <dbReference type="ARBA" id="ARBA00023012"/>
    </source>
</evidence>
<dbReference type="InterPro" id="IPR010559">
    <property type="entry name" value="Sig_transdc_His_kin_internal"/>
</dbReference>
<evidence type="ECO:0000256" key="6">
    <source>
        <dbReference type="ARBA" id="ARBA00022741"/>
    </source>
</evidence>
<comment type="caution">
    <text evidence="15">The sequence shown here is derived from an EMBL/GenBank/DDBJ whole genome shotgun (WGS) entry which is preliminary data.</text>
</comment>
<keyword evidence="10" id="KW-0902">Two-component regulatory system</keyword>
<evidence type="ECO:0000256" key="2">
    <source>
        <dbReference type="ARBA" id="ARBA00022475"/>
    </source>
</evidence>
<feature type="domain" description="HAMP" evidence="14">
    <location>
        <begin position="379"/>
        <end position="432"/>
    </location>
</feature>
<evidence type="ECO:0000256" key="13">
    <source>
        <dbReference type="SAM" id="Phobius"/>
    </source>
</evidence>
<feature type="region of interest" description="Disordered" evidence="12">
    <location>
        <begin position="16"/>
        <end position="48"/>
    </location>
</feature>
<dbReference type="PROSITE" id="PS50885">
    <property type="entry name" value="HAMP"/>
    <property type="match status" value="1"/>
</dbReference>
<evidence type="ECO:0000256" key="11">
    <source>
        <dbReference type="ARBA" id="ARBA00023136"/>
    </source>
</evidence>
<evidence type="ECO:0000256" key="1">
    <source>
        <dbReference type="ARBA" id="ARBA00004651"/>
    </source>
</evidence>
<proteinExistence type="predicted"/>
<keyword evidence="8" id="KW-0067">ATP-binding</keyword>
<feature type="compositionally biased region" description="Low complexity" evidence="12">
    <location>
        <begin position="20"/>
        <end position="37"/>
    </location>
</feature>
<keyword evidence="11 13" id="KW-0472">Membrane</keyword>
<dbReference type="GO" id="GO:0016301">
    <property type="term" value="F:kinase activity"/>
    <property type="evidence" value="ECO:0007669"/>
    <property type="project" value="UniProtKB-KW"/>
</dbReference>
<evidence type="ECO:0000256" key="5">
    <source>
        <dbReference type="ARBA" id="ARBA00022692"/>
    </source>
</evidence>
<keyword evidence="3" id="KW-0597">Phosphoprotein</keyword>
<dbReference type="Pfam" id="PF06580">
    <property type="entry name" value="His_kinase"/>
    <property type="match status" value="1"/>
</dbReference>
<dbReference type="InterPro" id="IPR003660">
    <property type="entry name" value="HAMP_dom"/>
</dbReference>
<feature type="transmembrane region" description="Helical" evidence="13">
    <location>
        <begin position="356"/>
        <end position="378"/>
    </location>
</feature>